<feature type="transmembrane region" description="Helical" evidence="10">
    <location>
        <begin position="12"/>
        <end position="43"/>
    </location>
</feature>
<dbReference type="AlphaFoldDB" id="A0AA93BWY8"/>
<feature type="domain" description="ABC transmembrane type-1" evidence="11">
    <location>
        <begin position="15"/>
        <end position="207"/>
    </location>
</feature>
<evidence type="ECO:0000256" key="1">
    <source>
        <dbReference type="ARBA" id="ARBA00004429"/>
    </source>
</evidence>
<accession>A0AA93BWY8</accession>
<dbReference type="GO" id="GO:0022857">
    <property type="term" value="F:transmembrane transporter activity"/>
    <property type="evidence" value="ECO:0007669"/>
    <property type="project" value="InterPro"/>
</dbReference>
<dbReference type="GO" id="GO:0043190">
    <property type="term" value="C:ATP-binding cassette (ABC) transporter complex"/>
    <property type="evidence" value="ECO:0007669"/>
    <property type="project" value="InterPro"/>
</dbReference>
<reference evidence="12 13" key="1">
    <citation type="submission" date="2018-09" db="EMBL/GenBank/DDBJ databases">
        <title>Draft genome of a novel serratia sp. strain with antifungal activity.</title>
        <authorList>
            <person name="Dichmann S.I."/>
            <person name="Park B.P."/>
            <person name="Pathiraja D."/>
            <person name="Choi I.-G."/>
            <person name="Stougaard P."/>
            <person name="Hennessy R.C."/>
        </authorList>
    </citation>
    <scope>NUCLEOTIDE SEQUENCE [LARGE SCALE GENOMIC DNA]</scope>
    <source>
        <strain evidence="12 13">S40</strain>
    </source>
</reference>
<dbReference type="PROSITE" id="PS50928">
    <property type="entry name" value="ABC_TM1"/>
    <property type="match status" value="1"/>
</dbReference>
<evidence type="ECO:0000256" key="10">
    <source>
        <dbReference type="RuleBase" id="RU363032"/>
    </source>
</evidence>
<keyword evidence="13" id="KW-1185">Reference proteome</keyword>
<keyword evidence="4" id="KW-1003">Cell membrane</keyword>
<evidence type="ECO:0000313" key="13">
    <source>
        <dbReference type="Proteomes" id="UP000284338"/>
    </source>
</evidence>
<comment type="caution">
    <text evidence="12">The sequence shown here is derived from an EMBL/GenBank/DDBJ whole genome shotgun (WGS) entry which is preliminary data.</text>
</comment>
<evidence type="ECO:0000256" key="4">
    <source>
        <dbReference type="ARBA" id="ARBA00022475"/>
    </source>
</evidence>
<evidence type="ECO:0000256" key="2">
    <source>
        <dbReference type="ARBA" id="ARBA00010072"/>
    </source>
</evidence>
<dbReference type="PANTHER" id="PTHR30133">
    <property type="entry name" value="CATIONIC AMINO ACID TRANSPORTER, MEMBRANE COMPONENT"/>
    <property type="match status" value="1"/>
</dbReference>
<evidence type="ECO:0000256" key="6">
    <source>
        <dbReference type="ARBA" id="ARBA00022692"/>
    </source>
</evidence>
<dbReference type="InterPro" id="IPR035906">
    <property type="entry name" value="MetI-like_sf"/>
</dbReference>
<feature type="transmembrane region" description="Helical" evidence="10">
    <location>
        <begin position="193"/>
        <end position="214"/>
    </location>
</feature>
<comment type="similarity">
    <text evidence="2">Belongs to the binding-protein-dependent transport system permease family. HisMQ subfamily.</text>
</comment>
<dbReference type="EMBL" id="QYYG01000001">
    <property type="protein sequence ID" value="RJF57599.1"/>
    <property type="molecule type" value="Genomic_DNA"/>
</dbReference>
<keyword evidence="8 10" id="KW-1133">Transmembrane helix</keyword>
<dbReference type="Gene3D" id="1.10.3720.10">
    <property type="entry name" value="MetI-like"/>
    <property type="match status" value="1"/>
</dbReference>
<organism evidence="12 13">
    <name type="scientific">Serratia inhibens</name>
    <dbReference type="NCBI Taxonomy" id="2338073"/>
    <lineage>
        <taxon>Bacteria</taxon>
        <taxon>Pseudomonadati</taxon>
        <taxon>Pseudomonadota</taxon>
        <taxon>Gammaproteobacteria</taxon>
        <taxon>Enterobacterales</taxon>
        <taxon>Yersiniaceae</taxon>
        <taxon>Serratia</taxon>
    </lineage>
</organism>
<evidence type="ECO:0000256" key="5">
    <source>
        <dbReference type="ARBA" id="ARBA00022519"/>
    </source>
</evidence>
<feature type="transmembrane region" description="Helical" evidence="10">
    <location>
        <begin position="64"/>
        <end position="86"/>
    </location>
</feature>
<dbReference type="SUPFAM" id="SSF161098">
    <property type="entry name" value="MetI-like"/>
    <property type="match status" value="1"/>
</dbReference>
<evidence type="ECO:0000313" key="12">
    <source>
        <dbReference type="EMBL" id="RJF57599.1"/>
    </source>
</evidence>
<evidence type="ECO:0000256" key="8">
    <source>
        <dbReference type="ARBA" id="ARBA00022989"/>
    </source>
</evidence>
<dbReference type="Pfam" id="PF00528">
    <property type="entry name" value="BPD_transp_1"/>
    <property type="match status" value="1"/>
</dbReference>
<dbReference type="NCBIfam" id="TIGR01726">
    <property type="entry name" value="HEQRo_perm_3TM"/>
    <property type="match status" value="1"/>
</dbReference>
<evidence type="ECO:0000256" key="3">
    <source>
        <dbReference type="ARBA" id="ARBA00022448"/>
    </source>
</evidence>
<dbReference type="RefSeq" id="WP_119802840.1">
    <property type="nucleotide sequence ID" value="NZ_QYYG01000001.1"/>
</dbReference>
<dbReference type="InterPro" id="IPR000515">
    <property type="entry name" value="MetI-like"/>
</dbReference>
<name>A0AA93BWY8_9GAMM</name>
<feature type="transmembrane region" description="Helical" evidence="10">
    <location>
        <begin position="92"/>
        <end position="110"/>
    </location>
</feature>
<evidence type="ECO:0000256" key="9">
    <source>
        <dbReference type="ARBA" id="ARBA00023136"/>
    </source>
</evidence>
<dbReference type="GO" id="GO:0006865">
    <property type="term" value="P:amino acid transport"/>
    <property type="evidence" value="ECO:0007669"/>
    <property type="project" value="UniProtKB-KW"/>
</dbReference>
<evidence type="ECO:0000256" key="7">
    <source>
        <dbReference type="ARBA" id="ARBA00022970"/>
    </source>
</evidence>
<keyword evidence="9 10" id="KW-0472">Membrane</keyword>
<keyword evidence="7" id="KW-0029">Amino-acid transport</keyword>
<keyword evidence="5" id="KW-0997">Cell inner membrane</keyword>
<dbReference type="InterPro" id="IPR010065">
    <property type="entry name" value="AA_ABC_transptr_permease_3TM"/>
</dbReference>
<comment type="subcellular location">
    <subcellularLocation>
        <location evidence="1">Cell inner membrane</location>
        <topology evidence="1">Multi-pass membrane protein</topology>
    </subcellularLocation>
    <subcellularLocation>
        <location evidence="10">Cell membrane</location>
        <topology evidence="10">Multi-pass membrane protein</topology>
    </subcellularLocation>
</comment>
<dbReference type="Proteomes" id="UP000284338">
    <property type="component" value="Unassembled WGS sequence"/>
</dbReference>
<evidence type="ECO:0000259" key="11">
    <source>
        <dbReference type="PROSITE" id="PS50928"/>
    </source>
</evidence>
<keyword evidence="6 10" id="KW-0812">Transmembrane</keyword>
<keyword evidence="3 10" id="KW-0813">Transport</keyword>
<dbReference type="CDD" id="cd06261">
    <property type="entry name" value="TM_PBP2"/>
    <property type="match status" value="1"/>
</dbReference>
<dbReference type="InterPro" id="IPR051613">
    <property type="entry name" value="ABC_transp_permease_HisMQ"/>
</dbReference>
<protein>
    <submittedName>
        <fullName evidence="12">ABC transporter permease subunit</fullName>
    </submittedName>
</protein>
<sequence>MVIEYLPLLAHGAALSLCVMLVSLAVAVALALGLINALIKLFGPRWLRWLSTGYTTLVRGIPELVIMLLLFFGGEMLVNGFLGLLGLGPLRFNTFISGVLAIGFVFGAYYTETFRGAFLTVERGQLEAAMAYGMRPGQVFRRVLLPQMLSFAIPGINNNWLGLMKASALVSILGLEDMVWLAEQAGRATQKPFLFYFLVALIYMVITAISSWGFSLLARRYALASSTAAGAR</sequence>
<proteinExistence type="inferred from homology"/>
<gene>
    <name evidence="12" type="ORF">D4100_02100</name>
</gene>